<sequence>MRFLSITAVLSAVAVAVSARDCPLESDCVQKSCKNFQLHFLDPDALRSIREWKLTADCKDNAGNKMVTQLYLEECLANTDGNLIWSPGGGFRCFGCKLTNTNPLTMECGCMNKKDKIQTRVVNLSEGIWVYDGAIGCYQTGTGTALKGIVGYNYNAGLLKSPGIGKY</sequence>
<dbReference type="OrthoDB" id="2947935at2759"/>
<dbReference type="RefSeq" id="XP_008095063.1">
    <property type="nucleotide sequence ID" value="XM_008096872.1"/>
</dbReference>
<evidence type="ECO:0000313" key="3">
    <source>
        <dbReference type="EMBL" id="EFQ31043.1"/>
    </source>
</evidence>
<evidence type="ECO:0000313" key="4">
    <source>
        <dbReference type="Proteomes" id="UP000008782"/>
    </source>
</evidence>
<feature type="chain" id="PRO_5003180515" evidence="1">
    <location>
        <begin position="20"/>
        <end position="167"/>
    </location>
</feature>
<dbReference type="Proteomes" id="UP000008782">
    <property type="component" value="Unassembled WGS sequence"/>
</dbReference>
<keyword evidence="1" id="KW-0732">Signal</keyword>
<feature type="domain" description="Cyanovirin-N" evidence="2">
    <location>
        <begin position="31"/>
        <end position="134"/>
    </location>
</feature>
<reference evidence="4" key="1">
    <citation type="journal article" date="2012" name="Nat. Genet.">
        <title>Lifestyle transitions in plant pathogenic Colletotrichum fungi deciphered by genome and transcriptome analyses.</title>
        <authorList>
            <person name="O'Connell R.J."/>
            <person name="Thon M.R."/>
            <person name="Hacquard S."/>
            <person name="Amyotte S.G."/>
            <person name="Kleemann J."/>
            <person name="Torres M.F."/>
            <person name="Damm U."/>
            <person name="Buiate E.A."/>
            <person name="Epstein L."/>
            <person name="Alkan N."/>
            <person name="Altmueller J."/>
            <person name="Alvarado-Balderrama L."/>
            <person name="Bauser C.A."/>
            <person name="Becker C."/>
            <person name="Birren B.W."/>
            <person name="Chen Z."/>
            <person name="Choi J."/>
            <person name="Crouch J.A."/>
            <person name="Duvick J.P."/>
            <person name="Farman M.A."/>
            <person name="Gan P."/>
            <person name="Heiman D."/>
            <person name="Henrissat B."/>
            <person name="Howard R.J."/>
            <person name="Kabbage M."/>
            <person name="Koch C."/>
            <person name="Kracher B."/>
            <person name="Kubo Y."/>
            <person name="Law A.D."/>
            <person name="Lebrun M.-H."/>
            <person name="Lee Y.-H."/>
            <person name="Miyara I."/>
            <person name="Moore N."/>
            <person name="Neumann U."/>
            <person name="Nordstroem K."/>
            <person name="Panaccione D.G."/>
            <person name="Panstruga R."/>
            <person name="Place M."/>
            <person name="Proctor R.H."/>
            <person name="Prusky D."/>
            <person name="Rech G."/>
            <person name="Reinhardt R."/>
            <person name="Rollins J.A."/>
            <person name="Rounsley S."/>
            <person name="Schardl C.L."/>
            <person name="Schwartz D.C."/>
            <person name="Shenoy N."/>
            <person name="Shirasu K."/>
            <person name="Sikhakolli U.R."/>
            <person name="Stueber K."/>
            <person name="Sukno S.A."/>
            <person name="Sweigard J.A."/>
            <person name="Takano Y."/>
            <person name="Takahara H."/>
            <person name="Trail F."/>
            <person name="van der Does H.C."/>
            <person name="Voll L.M."/>
            <person name="Will I."/>
            <person name="Young S."/>
            <person name="Zeng Q."/>
            <person name="Zhang J."/>
            <person name="Zhou S."/>
            <person name="Dickman M.B."/>
            <person name="Schulze-Lefert P."/>
            <person name="Ver Loren van Themaat E."/>
            <person name="Ma L.-J."/>
            <person name="Vaillancourt L.J."/>
        </authorList>
    </citation>
    <scope>NUCLEOTIDE SEQUENCE [LARGE SCALE GENOMIC DNA]</scope>
    <source>
        <strain evidence="4">M1.001 / M2 / FGSC 10212</strain>
    </source>
</reference>
<gene>
    <name evidence="3" type="ORF">GLRG_06187</name>
</gene>
<dbReference type="GeneID" id="24411552"/>
<dbReference type="SUPFAM" id="SSF51322">
    <property type="entry name" value="Cyanovirin-N"/>
    <property type="match status" value="1"/>
</dbReference>
<dbReference type="Gene3D" id="2.30.60.10">
    <property type="entry name" value="Cyanovirin-N"/>
    <property type="match status" value="1"/>
</dbReference>
<dbReference type="AlphaFoldDB" id="E3QJK5"/>
<proteinExistence type="predicted"/>
<feature type="signal peptide" evidence="1">
    <location>
        <begin position="1"/>
        <end position="19"/>
    </location>
</feature>
<dbReference type="eggNOG" id="ENOG502T4FK">
    <property type="taxonomic scope" value="Eukaryota"/>
</dbReference>
<accession>E3QJK5</accession>
<dbReference type="InterPro" id="IPR036673">
    <property type="entry name" value="Cyanovirin-N_sf"/>
</dbReference>
<dbReference type="InterPro" id="IPR011058">
    <property type="entry name" value="Cyanovirin-N"/>
</dbReference>
<dbReference type="VEuPathDB" id="FungiDB:GLRG_06187"/>
<dbReference type="Pfam" id="PF08881">
    <property type="entry name" value="CVNH"/>
    <property type="match status" value="1"/>
</dbReference>
<name>E3QJK5_COLGM</name>
<organism evidence="4">
    <name type="scientific">Colletotrichum graminicola (strain M1.001 / M2 / FGSC 10212)</name>
    <name type="common">Maize anthracnose fungus</name>
    <name type="synonym">Glomerella graminicola</name>
    <dbReference type="NCBI Taxonomy" id="645133"/>
    <lineage>
        <taxon>Eukaryota</taxon>
        <taxon>Fungi</taxon>
        <taxon>Dikarya</taxon>
        <taxon>Ascomycota</taxon>
        <taxon>Pezizomycotina</taxon>
        <taxon>Sordariomycetes</taxon>
        <taxon>Hypocreomycetidae</taxon>
        <taxon>Glomerellales</taxon>
        <taxon>Glomerellaceae</taxon>
        <taxon>Colletotrichum</taxon>
        <taxon>Colletotrichum graminicola species complex</taxon>
    </lineage>
</organism>
<protein>
    <submittedName>
        <fullName evidence="3">CVNH domain-containing protein</fullName>
    </submittedName>
</protein>
<evidence type="ECO:0000259" key="2">
    <source>
        <dbReference type="Pfam" id="PF08881"/>
    </source>
</evidence>
<keyword evidence="4" id="KW-1185">Reference proteome</keyword>
<dbReference type="EMBL" id="GG697352">
    <property type="protein sequence ID" value="EFQ31043.1"/>
    <property type="molecule type" value="Genomic_DNA"/>
</dbReference>
<dbReference type="HOGENOM" id="CLU_123980_0_0_1"/>
<evidence type="ECO:0000256" key="1">
    <source>
        <dbReference type="SAM" id="SignalP"/>
    </source>
</evidence>